<evidence type="ECO:0000256" key="5">
    <source>
        <dbReference type="ARBA" id="ARBA00051131"/>
    </source>
</evidence>
<evidence type="ECO:0000259" key="7">
    <source>
        <dbReference type="SMART" id="SM00852"/>
    </source>
</evidence>
<evidence type="ECO:0000313" key="8">
    <source>
        <dbReference type="EMBL" id="QGY40934.1"/>
    </source>
</evidence>
<evidence type="ECO:0000313" key="9">
    <source>
        <dbReference type="Proteomes" id="UP000428328"/>
    </source>
</evidence>
<dbReference type="SUPFAM" id="SSF53218">
    <property type="entry name" value="Molybdenum cofactor biosynthesis proteins"/>
    <property type="match status" value="1"/>
</dbReference>
<evidence type="ECO:0000256" key="4">
    <source>
        <dbReference type="ARBA" id="ARBA00023150"/>
    </source>
</evidence>
<dbReference type="SMART" id="SM00852">
    <property type="entry name" value="MoCF_biosynth"/>
    <property type="match status" value="1"/>
</dbReference>
<dbReference type="EC" id="2.7.7.75" evidence="2"/>
<evidence type="ECO:0000256" key="1">
    <source>
        <dbReference type="ARBA" id="ARBA00005046"/>
    </source>
</evidence>
<dbReference type="GO" id="GO:0061598">
    <property type="term" value="F:molybdopterin adenylyltransferase activity"/>
    <property type="evidence" value="ECO:0007669"/>
    <property type="project" value="UniProtKB-EC"/>
</dbReference>
<dbReference type="InterPro" id="IPR008284">
    <property type="entry name" value="MoCF_biosynth_CS"/>
</dbReference>
<keyword evidence="9" id="KW-1185">Reference proteome</keyword>
<comment type="catalytic activity">
    <reaction evidence="5">
        <text>molybdopterin + ATP + H(+) = adenylyl-molybdopterin + diphosphate</text>
        <dbReference type="Rhea" id="RHEA:31331"/>
        <dbReference type="ChEBI" id="CHEBI:15378"/>
        <dbReference type="ChEBI" id="CHEBI:30616"/>
        <dbReference type="ChEBI" id="CHEBI:33019"/>
        <dbReference type="ChEBI" id="CHEBI:58698"/>
        <dbReference type="ChEBI" id="CHEBI:62727"/>
        <dbReference type="EC" id="2.7.7.75"/>
    </reaction>
</comment>
<dbReference type="InterPro" id="IPR001453">
    <property type="entry name" value="MoaB/Mog_dom"/>
</dbReference>
<dbReference type="GO" id="GO:0006777">
    <property type="term" value="P:Mo-molybdopterin cofactor biosynthetic process"/>
    <property type="evidence" value="ECO:0007669"/>
    <property type="project" value="UniProtKB-KW"/>
</dbReference>
<accession>A0A6I6JTF3</accession>
<dbReference type="InterPro" id="IPR051920">
    <property type="entry name" value="MPT_Adenylyltrnsfr/MoaC-Rel"/>
</dbReference>
<dbReference type="PROSITE" id="PS01078">
    <property type="entry name" value="MOCF_BIOSYNTHESIS_1"/>
    <property type="match status" value="1"/>
</dbReference>
<dbReference type="PANTHER" id="PTHR43764:SF1">
    <property type="entry name" value="MOLYBDOPTERIN MOLYBDOTRANSFERASE"/>
    <property type="match status" value="1"/>
</dbReference>
<name>A0A6I6JTF3_9BACT</name>
<feature type="domain" description="MoaB/Mog" evidence="7">
    <location>
        <begin position="99"/>
        <end position="244"/>
    </location>
</feature>
<dbReference type="AlphaFoldDB" id="A0A6I6JTF3"/>
<organism evidence="8 9">
    <name type="scientific">Pseudodesulfovibrio cashew</name>
    <dbReference type="NCBI Taxonomy" id="2678688"/>
    <lineage>
        <taxon>Bacteria</taxon>
        <taxon>Pseudomonadati</taxon>
        <taxon>Thermodesulfobacteriota</taxon>
        <taxon>Desulfovibrionia</taxon>
        <taxon>Desulfovibrionales</taxon>
        <taxon>Desulfovibrionaceae</taxon>
    </lineage>
</organism>
<dbReference type="CDD" id="cd00886">
    <property type="entry name" value="MogA_MoaB"/>
    <property type="match status" value="1"/>
</dbReference>
<dbReference type="EMBL" id="CP046400">
    <property type="protein sequence ID" value="QGY40934.1"/>
    <property type="molecule type" value="Genomic_DNA"/>
</dbReference>
<evidence type="ECO:0000256" key="2">
    <source>
        <dbReference type="ARBA" id="ARBA00012509"/>
    </source>
</evidence>
<proteinExistence type="predicted"/>
<sequence>MSEVSLSLTLNGPVKAGERVHLCSAEAGMGRLVTEAPLTGLRAGDRLTAGEGGFLVVSVGWLPGGAEHASTPLLLAEALAEAESGIMECRLERTGYALAWVTLSDKGAAGKRTDESGPLIGRMVGETLDLSLVQGFIIPDEPLRLKGLLADLSLVQRFDLVMTTGGTGVGPRDITPESTLAVIEKRLPGYERAMTAASLRKTPHGAISRAVAGTLGETLIVNMPGSPKAVAECLEPLLPTLRHTLEKLQGDPSDCAVLHR</sequence>
<dbReference type="NCBIfam" id="TIGR00177">
    <property type="entry name" value="molyb_syn"/>
    <property type="match status" value="1"/>
</dbReference>
<dbReference type="PANTHER" id="PTHR43764">
    <property type="entry name" value="MOLYBDENUM COFACTOR BIOSYNTHESIS"/>
    <property type="match status" value="1"/>
</dbReference>
<dbReference type="Proteomes" id="UP000428328">
    <property type="component" value="Chromosome"/>
</dbReference>
<gene>
    <name evidence="8" type="ORF">GM415_12600</name>
</gene>
<comment type="function">
    <text evidence="6">Catalyzes the adenylation of molybdopterin as part of the biosynthesis of the molybdenum-cofactor.</text>
</comment>
<dbReference type="Pfam" id="PF00994">
    <property type="entry name" value="MoCF_biosynth"/>
    <property type="match status" value="1"/>
</dbReference>
<dbReference type="RefSeq" id="WP_158948710.1">
    <property type="nucleotide sequence ID" value="NZ_CP046400.1"/>
</dbReference>
<dbReference type="InterPro" id="IPR036425">
    <property type="entry name" value="MoaB/Mog-like_dom_sf"/>
</dbReference>
<dbReference type="UniPathway" id="UPA00344"/>
<keyword evidence="4" id="KW-0501">Molybdenum cofactor biosynthesis</keyword>
<comment type="pathway">
    <text evidence="1">Cofactor biosynthesis; molybdopterin biosynthesis.</text>
</comment>
<dbReference type="Gene3D" id="3.40.980.10">
    <property type="entry name" value="MoaB/Mog-like domain"/>
    <property type="match status" value="1"/>
</dbReference>
<evidence type="ECO:0000256" key="3">
    <source>
        <dbReference type="ARBA" id="ARBA00013491"/>
    </source>
</evidence>
<protein>
    <recommendedName>
        <fullName evidence="3">Molybdopterin adenylyltransferase</fullName>
        <ecNumber evidence="2">2.7.7.75</ecNumber>
    </recommendedName>
</protein>
<evidence type="ECO:0000256" key="6">
    <source>
        <dbReference type="ARBA" id="ARBA00058212"/>
    </source>
</evidence>
<reference evidence="8 9" key="1">
    <citation type="submission" date="2019-11" db="EMBL/GenBank/DDBJ databases">
        <authorList>
            <person name="Zheng R.K."/>
            <person name="Sun C.M."/>
        </authorList>
    </citation>
    <scope>NUCLEOTIDE SEQUENCE [LARGE SCALE GENOMIC DNA]</scope>
    <source>
        <strain evidence="8 9">SRB007</strain>
    </source>
</reference>
<dbReference type="KEGG" id="psel:GM415_12600"/>